<feature type="domain" description="Cytosolic fatty-acid binding proteins" evidence="4">
    <location>
        <begin position="197"/>
        <end position="214"/>
    </location>
</feature>
<dbReference type="PANTHER" id="PTHR22725">
    <property type="entry name" value="FATTY ACID-BINDING PROTEIN HOMOLOG 1-RELATED-RELATED"/>
    <property type="match status" value="1"/>
</dbReference>
<dbReference type="Proteomes" id="UP000270924">
    <property type="component" value="Unassembled WGS sequence"/>
</dbReference>
<feature type="domain" description="Cytosolic fatty-acid binding proteins" evidence="4">
    <location>
        <begin position="14"/>
        <end position="31"/>
    </location>
</feature>
<evidence type="ECO:0000256" key="2">
    <source>
        <dbReference type="ARBA" id="ARBA00022448"/>
    </source>
</evidence>
<dbReference type="GO" id="GO:0008289">
    <property type="term" value="F:lipid binding"/>
    <property type="evidence" value="ECO:0007669"/>
    <property type="project" value="UniProtKB-KW"/>
</dbReference>
<dbReference type="SUPFAM" id="SSF50814">
    <property type="entry name" value="Lipocalins"/>
    <property type="match status" value="2"/>
</dbReference>
<sequence length="332" mass="38554">MTSEVKELPEKFIGSFKLNRSENFEEFLASKGMDIVSLLEYCLYATLFSYTEMDFSGINWFLRKMISFASVTKVFSHSDETKGAYNLCNLSSKKNAIYKNWKLEEEFQAEGLDGKMHKIKFYFDPATESLKETHIRVDDPNDHGETYTYTVDGDTLALVLMMLRLIVVVIVLNAVFDKVGAEIAMSDTKALPEKFLGTFVLERDENFDQYLEAKGYGWFMRQVIKLASVTKVFRKADSQKPNRYDMENLTKRKNTLFADWALGEEFTAEAVDSLQHKITFDLKDLDNVLTETHIKVDNPRDFETYEYYRDGDYLIMKMACKGVSAKRYYKKQ</sequence>
<dbReference type="OMA" id="VETYEYR"/>
<organism evidence="5 6">
    <name type="scientific">Wuchereria bancrofti</name>
    <dbReference type="NCBI Taxonomy" id="6293"/>
    <lineage>
        <taxon>Eukaryota</taxon>
        <taxon>Metazoa</taxon>
        <taxon>Ecdysozoa</taxon>
        <taxon>Nematoda</taxon>
        <taxon>Chromadorea</taxon>
        <taxon>Rhabditida</taxon>
        <taxon>Spirurina</taxon>
        <taxon>Spiruromorpha</taxon>
        <taxon>Filarioidea</taxon>
        <taxon>Onchocercidae</taxon>
        <taxon>Wuchereria</taxon>
    </lineage>
</organism>
<keyword evidence="3" id="KW-0446">Lipid-binding</keyword>
<evidence type="ECO:0000256" key="3">
    <source>
        <dbReference type="ARBA" id="ARBA00023121"/>
    </source>
</evidence>
<dbReference type="InterPro" id="IPR040094">
    <property type="entry name" value="Lbp1-4"/>
</dbReference>
<dbReference type="Gene3D" id="2.40.128.20">
    <property type="match status" value="2"/>
</dbReference>
<evidence type="ECO:0000259" key="4">
    <source>
        <dbReference type="PROSITE" id="PS00214"/>
    </source>
</evidence>
<evidence type="ECO:0000313" key="5">
    <source>
        <dbReference type="EMBL" id="VDM21326.1"/>
    </source>
</evidence>
<gene>
    <name evidence="5" type="ORF">WBA_LOCUS11860</name>
</gene>
<protein>
    <recommendedName>
        <fullName evidence="4">Cytosolic fatty-acid binding proteins domain-containing protein</fullName>
    </recommendedName>
</protein>
<comment type="similarity">
    <text evidence="1">Belongs to the calycin superfamily. Fatty-acid binding protein (FABP) family.</text>
</comment>
<evidence type="ECO:0000313" key="6">
    <source>
        <dbReference type="Proteomes" id="UP000270924"/>
    </source>
</evidence>
<name>A0A3P7ENJ3_WUCBA</name>
<dbReference type="PROSITE" id="PS00214">
    <property type="entry name" value="FABP"/>
    <property type="match status" value="2"/>
</dbReference>
<dbReference type="InterPro" id="IPR000463">
    <property type="entry name" value="Fatty_acid-bd"/>
</dbReference>
<dbReference type="PRINTS" id="PR00178">
    <property type="entry name" value="FATTYACIDBP"/>
</dbReference>
<dbReference type="EMBL" id="UYWW01012490">
    <property type="protein sequence ID" value="VDM21326.1"/>
    <property type="molecule type" value="Genomic_DNA"/>
</dbReference>
<dbReference type="PANTHER" id="PTHR22725:SF2">
    <property type="entry name" value="FATTY ACID-BINDING PROTEIN HOMOLOG 1-RELATED"/>
    <property type="match status" value="1"/>
</dbReference>
<reference evidence="5 6" key="1">
    <citation type="submission" date="2018-11" db="EMBL/GenBank/DDBJ databases">
        <authorList>
            <consortium name="Pathogen Informatics"/>
        </authorList>
    </citation>
    <scope>NUCLEOTIDE SEQUENCE [LARGE SCALE GENOMIC DNA]</scope>
</reference>
<proteinExistence type="inferred from homology"/>
<dbReference type="OrthoDB" id="412780at2759"/>
<evidence type="ECO:0000256" key="1">
    <source>
        <dbReference type="ARBA" id="ARBA00008390"/>
    </source>
</evidence>
<dbReference type="InParanoid" id="A0A3P7ENJ3"/>
<keyword evidence="6" id="KW-1185">Reference proteome</keyword>
<dbReference type="AlphaFoldDB" id="A0A3P7ENJ3"/>
<dbReference type="InterPro" id="IPR012674">
    <property type="entry name" value="Calycin"/>
</dbReference>
<dbReference type="CDD" id="cd00742">
    <property type="entry name" value="FABP"/>
    <property type="match status" value="2"/>
</dbReference>
<keyword evidence="2" id="KW-0813">Transport</keyword>
<accession>A0A3P7ENJ3</accession>